<organism evidence="2 3">
    <name type="scientific">Zostera marina</name>
    <name type="common">Eelgrass</name>
    <dbReference type="NCBI Taxonomy" id="29655"/>
    <lineage>
        <taxon>Eukaryota</taxon>
        <taxon>Viridiplantae</taxon>
        <taxon>Streptophyta</taxon>
        <taxon>Embryophyta</taxon>
        <taxon>Tracheophyta</taxon>
        <taxon>Spermatophyta</taxon>
        <taxon>Magnoliopsida</taxon>
        <taxon>Liliopsida</taxon>
        <taxon>Zosteraceae</taxon>
        <taxon>Zostera</taxon>
    </lineage>
</organism>
<sequence length="73" mass="7663">MKKAGALVSSVAAASSVALPPIDADNKDQLISGREKKTTTASTTTTTVLSDKGKFAPRFDGLKFIETLVTAHR</sequence>
<feature type="region of interest" description="Disordered" evidence="1">
    <location>
        <begin position="23"/>
        <end position="44"/>
    </location>
</feature>
<proteinExistence type="predicted"/>
<dbReference type="PANTHER" id="PTHR34683:SF2">
    <property type="entry name" value="EXPRESSED PROTEIN"/>
    <property type="match status" value="1"/>
</dbReference>
<dbReference type="EMBL" id="LFYR01000729">
    <property type="protein sequence ID" value="KMZ70294.1"/>
    <property type="molecule type" value="Genomic_DNA"/>
</dbReference>
<dbReference type="AlphaFoldDB" id="A0A0K9PMW2"/>
<keyword evidence="3" id="KW-1185">Reference proteome</keyword>
<evidence type="ECO:0000313" key="2">
    <source>
        <dbReference type="EMBL" id="KMZ70294.1"/>
    </source>
</evidence>
<comment type="caution">
    <text evidence="2">The sequence shown here is derived from an EMBL/GenBank/DDBJ whole genome shotgun (WGS) entry which is preliminary data.</text>
</comment>
<dbReference type="Proteomes" id="UP000036987">
    <property type="component" value="Unassembled WGS sequence"/>
</dbReference>
<reference evidence="3" key="1">
    <citation type="journal article" date="2016" name="Nature">
        <title>The genome of the seagrass Zostera marina reveals angiosperm adaptation to the sea.</title>
        <authorList>
            <person name="Olsen J.L."/>
            <person name="Rouze P."/>
            <person name="Verhelst B."/>
            <person name="Lin Y.-C."/>
            <person name="Bayer T."/>
            <person name="Collen J."/>
            <person name="Dattolo E."/>
            <person name="De Paoli E."/>
            <person name="Dittami S."/>
            <person name="Maumus F."/>
            <person name="Michel G."/>
            <person name="Kersting A."/>
            <person name="Lauritano C."/>
            <person name="Lohaus R."/>
            <person name="Toepel M."/>
            <person name="Tonon T."/>
            <person name="Vanneste K."/>
            <person name="Amirebrahimi M."/>
            <person name="Brakel J."/>
            <person name="Bostroem C."/>
            <person name="Chovatia M."/>
            <person name="Grimwood J."/>
            <person name="Jenkins J.W."/>
            <person name="Jueterbock A."/>
            <person name="Mraz A."/>
            <person name="Stam W.T."/>
            <person name="Tice H."/>
            <person name="Bornberg-Bauer E."/>
            <person name="Green P.J."/>
            <person name="Pearson G.A."/>
            <person name="Procaccini G."/>
            <person name="Duarte C.M."/>
            <person name="Schmutz J."/>
            <person name="Reusch T.B.H."/>
            <person name="Van de Peer Y."/>
        </authorList>
    </citation>
    <scope>NUCLEOTIDE SEQUENCE [LARGE SCALE GENOMIC DNA]</scope>
    <source>
        <strain evidence="3">cv. Finnish</strain>
    </source>
</reference>
<gene>
    <name evidence="2" type="ORF">ZOSMA_1G02730</name>
</gene>
<feature type="compositionally biased region" description="Basic and acidic residues" evidence="1">
    <location>
        <begin position="24"/>
        <end position="38"/>
    </location>
</feature>
<protein>
    <submittedName>
        <fullName evidence="2">Uncharacterized protein</fullName>
    </submittedName>
</protein>
<accession>A0A0K9PMW2</accession>
<evidence type="ECO:0000313" key="3">
    <source>
        <dbReference type="Proteomes" id="UP000036987"/>
    </source>
</evidence>
<dbReference type="PANTHER" id="PTHR34683">
    <property type="entry name" value="EXPRESSED PROTEIN-RELATED"/>
    <property type="match status" value="1"/>
</dbReference>
<evidence type="ECO:0000256" key="1">
    <source>
        <dbReference type="SAM" id="MobiDB-lite"/>
    </source>
</evidence>
<name>A0A0K9PMW2_ZOSMR</name>